<evidence type="ECO:0000259" key="5">
    <source>
        <dbReference type="PROSITE" id="PS50405"/>
    </source>
</evidence>
<evidence type="ECO:0000256" key="2">
    <source>
        <dbReference type="ARBA" id="ARBA00022679"/>
    </source>
</evidence>
<keyword evidence="7" id="KW-1185">Reference proteome</keyword>
<keyword evidence="2 6" id="KW-0808">Transferase</keyword>
<dbReference type="InterPro" id="IPR036282">
    <property type="entry name" value="Glutathione-S-Trfase_C_sf"/>
</dbReference>
<dbReference type="Pfam" id="PF00043">
    <property type="entry name" value="GST_C"/>
    <property type="match status" value="1"/>
</dbReference>
<dbReference type="SUPFAM" id="SSF47616">
    <property type="entry name" value="GST C-terminal domain-like"/>
    <property type="match status" value="1"/>
</dbReference>
<dbReference type="Gene3D" id="1.20.1050.10">
    <property type="match status" value="1"/>
</dbReference>
<feature type="domain" description="GST N-terminal" evidence="4">
    <location>
        <begin position="1"/>
        <end position="86"/>
    </location>
</feature>
<dbReference type="AlphaFoldDB" id="A0A431VEU6"/>
<dbReference type="Pfam" id="PF13409">
    <property type="entry name" value="GST_N_2"/>
    <property type="match status" value="1"/>
</dbReference>
<dbReference type="FunFam" id="3.40.30.10:FF:000156">
    <property type="entry name" value="Glutathione S-transferase 1"/>
    <property type="match status" value="1"/>
</dbReference>
<dbReference type="InterPro" id="IPR004045">
    <property type="entry name" value="Glutathione_S-Trfase_N"/>
</dbReference>
<dbReference type="PANTHER" id="PTHR44051:SF9">
    <property type="entry name" value="GLUTATHIONE S-TRANSFERASE 1"/>
    <property type="match status" value="1"/>
</dbReference>
<dbReference type="RefSeq" id="WP_126617235.1">
    <property type="nucleotide sequence ID" value="NZ_JBHUCY010000021.1"/>
</dbReference>
<comment type="caution">
    <text evidence="6">The sequence shown here is derived from an EMBL/GenBank/DDBJ whole genome shotgun (WGS) entry which is preliminary data.</text>
</comment>
<dbReference type="PANTHER" id="PTHR44051">
    <property type="entry name" value="GLUTATHIONE S-TRANSFERASE-RELATED"/>
    <property type="match status" value="1"/>
</dbReference>
<sequence>MITVHHLNNSRSQRILWLLEEMALPYDIVRYERDPQTMAAPASLHTVHPLGKSPVITDDDGDGTALTIAESGAILEYLTDAHGDGALRPPSRTAAGRACTYWLHYAEGSVMPLLLLKLVLVRMGGPQMPFLLRPIARKIAGAVTAAMVAPRLTQHLDHVEAHLAANPWFAGDPFSVADIQMSFPLETAVARAGLDASRPHIMAWLDRIHARPAYRRALERGGPYAYA</sequence>
<gene>
    <name evidence="6" type="ORF">EJ903_16070</name>
</gene>
<dbReference type="CDD" id="cd03046">
    <property type="entry name" value="GST_N_GTT1_like"/>
    <property type="match status" value="1"/>
</dbReference>
<dbReference type="SFLD" id="SFLDG01150">
    <property type="entry name" value="Main.1:_Beta-like"/>
    <property type="match status" value="1"/>
</dbReference>
<feature type="domain" description="GST C-terminal" evidence="5">
    <location>
        <begin position="93"/>
        <end position="227"/>
    </location>
</feature>
<organism evidence="6 7">
    <name type="scientific">Azospirillum griseum</name>
    <dbReference type="NCBI Taxonomy" id="2496639"/>
    <lineage>
        <taxon>Bacteria</taxon>
        <taxon>Pseudomonadati</taxon>
        <taxon>Pseudomonadota</taxon>
        <taxon>Alphaproteobacteria</taxon>
        <taxon>Rhodospirillales</taxon>
        <taxon>Azospirillaceae</taxon>
        <taxon>Azospirillum</taxon>
    </lineage>
</organism>
<dbReference type="InterPro" id="IPR040079">
    <property type="entry name" value="Glutathione_S-Trfase"/>
</dbReference>
<comment type="catalytic activity">
    <reaction evidence="3">
        <text>RX + glutathione = an S-substituted glutathione + a halide anion + H(+)</text>
        <dbReference type="Rhea" id="RHEA:16437"/>
        <dbReference type="ChEBI" id="CHEBI:15378"/>
        <dbReference type="ChEBI" id="CHEBI:16042"/>
        <dbReference type="ChEBI" id="CHEBI:17792"/>
        <dbReference type="ChEBI" id="CHEBI:57925"/>
        <dbReference type="ChEBI" id="CHEBI:90779"/>
        <dbReference type="EC" id="2.5.1.18"/>
    </reaction>
</comment>
<dbReference type="SFLD" id="SFLDS00019">
    <property type="entry name" value="Glutathione_Transferase_(cytos"/>
    <property type="match status" value="1"/>
</dbReference>
<dbReference type="SFLD" id="SFLDG00358">
    <property type="entry name" value="Main_(cytGST)"/>
    <property type="match status" value="1"/>
</dbReference>
<dbReference type="OrthoDB" id="9810080at2"/>
<accession>A0A431VEU6</accession>
<proteinExistence type="predicted"/>
<dbReference type="EMBL" id="RXMA01000015">
    <property type="protein sequence ID" value="RTR18366.1"/>
    <property type="molecule type" value="Genomic_DNA"/>
</dbReference>
<dbReference type="Gene3D" id="3.40.30.10">
    <property type="entry name" value="Glutaredoxin"/>
    <property type="match status" value="1"/>
</dbReference>
<reference evidence="6 7" key="1">
    <citation type="submission" date="2018-12" db="EMBL/GenBank/DDBJ databases">
        <authorList>
            <person name="Yang Y."/>
        </authorList>
    </citation>
    <scope>NUCLEOTIDE SEQUENCE [LARGE SCALE GENOMIC DNA]</scope>
    <source>
        <strain evidence="6 7">L-25-5w-1</strain>
    </source>
</reference>
<dbReference type="PROSITE" id="PS50405">
    <property type="entry name" value="GST_CTER"/>
    <property type="match status" value="1"/>
</dbReference>
<protein>
    <recommendedName>
        <fullName evidence="1">glutathione transferase</fullName>
        <ecNumber evidence="1">2.5.1.18</ecNumber>
    </recommendedName>
</protein>
<evidence type="ECO:0000313" key="7">
    <source>
        <dbReference type="Proteomes" id="UP000277007"/>
    </source>
</evidence>
<dbReference type="InterPro" id="IPR010987">
    <property type="entry name" value="Glutathione-S-Trfase_C-like"/>
</dbReference>
<name>A0A431VEU6_9PROT</name>
<dbReference type="Proteomes" id="UP000277007">
    <property type="component" value="Unassembled WGS sequence"/>
</dbReference>
<dbReference type="GO" id="GO:0004364">
    <property type="term" value="F:glutathione transferase activity"/>
    <property type="evidence" value="ECO:0007669"/>
    <property type="project" value="UniProtKB-EC"/>
</dbReference>
<dbReference type="SUPFAM" id="SSF52833">
    <property type="entry name" value="Thioredoxin-like"/>
    <property type="match status" value="1"/>
</dbReference>
<dbReference type="InterPro" id="IPR036249">
    <property type="entry name" value="Thioredoxin-like_sf"/>
</dbReference>
<dbReference type="InterPro" id="IPR004046">
    <property type="entry name" value="GST_C"/>
</dbReference>
<dbReference type="PROSITE" id="PS50404">
    <property type="entry name" value="GST_NTER"/>
    <property type="match status" value="1"/>
</dbReference>
<dbReference type="GO" id="GO:0004601">
    <property type="term" value="F:peroxidase activity"/>
    <property type="evidence" value="ECO:0007669"/>
    <property type="project" value="UniProtKB-ARBA"/>
</dbReference>
<dbReference type="GO" id="GO:0005737">
    <property type="term" value="C:cytoplasm"/>
    <property type="evidence" value="ECO:0007669"/>
    <property type="project" value="UniProtKB-ARBA"/>
</dbReference>
<evidence type="ECO:0000313" key="6">
    <source>
        <dbReference type="EMBL" id="RTR18366.1"/>
    </source>
</evidence>
<dbReference type="CDD" id="cd03189">
    <property type="entry name" value="GST_C_GTT1_like"/>
    <property type="match status" value="1"/>
</dbReference>
<evidence type="ECO:0000259" key="4">
    <source>
        <dbReference type="PROSITE" id="PS50404"/>
    </source>
</evidence>
<dbReference type="EC" id="2.5.1.18" evidence="1"/>
<evidence type="ECO:0000256" key="3">
    <source>
        <dbReference type="ARBA" id="ARBA00047960"/>
    </source>
</evidence>
<evidence type="ECO:0000256" key="1">
    <source>
        <dbReference type="ARBA" id="ARBA00012452"/>
    </source>
</evidence>